<feature type="compositionally biased region" description="Low complexity" evidence="1">
    <location>
        <begin position="1"/>
        <end position="27"/>
    </location>
</feature>
<reference evidence="2" key="2">
    <citation type="journal article" date="2024" name="Plant">
        <title>Genomic evolution and insights into agronomic trait innovations of Sesamum species.</title>
        <authorList>
            <person name="Miao H."/>
            <person name="Wang L."/>
            <person name="Qu L."/>
            <person name="Liu H."/>
            <person name="Sun Y."/>
            <person name="Le M."/>
            <person name="Wang Q."/>
            <person name="Wei S."/>
            <person name="Zheng Y."/>
            <person name="Lin W."/>
            <person name="Duan Y."/>
            <person name="Cao H."/>
            <person name="Xiong S."/>
            <person name="Wang X."/>
            <person name="Wei L."/>
            <person name="Li C."/>
            <person name="Ma Q."/>
            <person name="Ju M."/>
            <person name="Zhao R."/>
            <person name="Li G."/>
            <person name="Mu C."/>
            <person name="Tian Q."/>
            <person name="Mei H."/>
            <person name="Zhang T."/>
            <person name="Gao T."/>
            <person name="Zhang H."/>
        </authorList>
    </citation>
    <scope>NUCLEOTIDE SEQUENCE</scope>
    <source>
        <strain evidence="2">G01</strain>
    </source>
</reference>
<dbReference type="AlphaFoldDB" id="A0AAW2QR65"/>
<feature type="region of interest" description="Disordered" evidence="1">
    <location>
        <begin position="1"/>
        <end position="41"/>
    </location>
</feature>
<reference evidence="2" key="1">
    <citation type="submission" date="2020-06" db="EMBL/GenBank/DDBJ databases">
        <authorList>
            <person name="Li T."/>
            <person name="Hu X."/>
            <person name="Zhang T."/>
            <person name="Song X."/>
            <person name="Zhang H."/>
            <person name="Dai N."/>
            <person name="Sheng W."/>
            <person name="Hou X."/>
            <person name="Wei L."/>
        </authorList>
    </citation>
    <scope>NUCLEOTIDE SEQUENCE</scope>
    <source>
        <strain evidence="2">G01</strain>
        <tissue evidence="2">Leaf</tissue>
    </source>
</reference>
<evidence type="ECO:0000256" key="1">
    <source>
        <dbReference type="SAM" id="MobiDB-lite"/>
    </source>
</evidence>
<gene>
    <name evidence="2" type="ORF">Sangu_0321200</name>
</gene>
<sequence>MKDSTSSCNPSSPSPASISTFTSTPPSAVGQEGLSETMIEESISRAEPIRKWKRNMGGLKFSSILLTIEEKPRVCSKLRQVCNRPSTTI</sequence>
<comment type="caution">
    <text evidence="2">The sequence shown here is derived from an EMBL/GenBank/DDBJ whole genome shotgun (WGS) entry which is preliminary data.</text>
</comment>
<dbReference type="EMBL" id="JACGWK010000002">
    <property type="protein sequence ID" value="KAL0370031.1"/>
    <property type="molecule type" value="Genomic_DNA"/>
</dbReference>
<name>A0AAW2QR65_9LAMI</name>
<protein>
    <submittedName>
        <fullName evidence="2">Uncharacterized protein</fullName>
    </submittedName>
</protein>
<organism evidence="2">
    <name type="scientific">Sesamum angustifolium</name>
    <dbReference type="NCBI Taxonomy" id="2727405"/>
    <lineage>
        <taxon>Eukaryota</taxon>
        <taxon>Viridiplantae</taxon>
        <taxon>Streptophyta</taxon>
        <taxon>Embryophyta</taxon>
        <taxon>Tracheophyta</taxon>
        <taxon>Spermatophyta</taxon>
        <taxon>Magnoliopsida</taxon>
        <taxon>eudicotyledons</taxon>
        <taxon>Gunneridae</taxon>
        <taxon>Pentapetalae</taxon>
        <taxon>asterids</taxon>
        <taxon>lamiids</taxon>
        <taxon>Lamiales</taxon>
        <taxon>Pedaliaceae</taxon>
        <taxon>Sesamum</taxon>
    </lineage>
</organism>
<proteinExistence type="predicted"/>
<accession>A0AAW2QR65</accession>
<evidence type="ECO:0000313" key="2">
    <source>
        <dbReference type="EMBL" id="KAL0370031.1"/>
    </source>
</evidence>